<protein>
    <submittedName>
        <fullName evidence="1">Uncharacterized protein</fullName>
    </submittedName>
</protein>
<proteinExistence type="predicted"/>
<name>A0A7Z0QP74_9GAMM</name>
<dbReference type="Proteomes" id="UP000589896">
    <property type="component" value="Unassembled WGS sequence"/>
</dbReference>
<reference evidence="1 2" key="1">
    <citation type="submission" date="2020-07" db="EMBL/GenBank/DDBJ databases">
        <title>isolation of Luteimonas sp. SJ-16.</title>
        <authorList>
            <person name="Huang X.-X."/>
            <person name="Xu L."/>
            <person name="Sun J.-Q."/>
        </authorList>
    </citation>
    <scope>NUCLEOTIDE SEQUENCE [LARGE SCALE GENOMIC DNA]</scope>
    <source>
        <strain evidence="1 2">SJ-16</strain>
    </source>
</reference>
<evidence type="ECO:0000313" key="2">
    <source>
        <dbReference type="Proteomes" id="UP000589896"/>
    </source>
</evidence>
<evidence type="ECO:0000313" key="1">
    <source>
        <dbReference type="EMBL" id="NYZ62143.1"/>
    </source>
</evidence>
<organism evidence="1 2">
    <name type="scientific">Luteimonas deserti</name>
    <dbReference type="NCBI Taxonomy" id="2752306"/>
    <lineage>
        <taxon>Bacteria</taxon>
        <taxon>Pseudomonadati</taxon>
        <taxon>Pseudomonadota</taxon>
        <taxon>Gammaproteobacteria</taxon>
        <taxon>Lysobacterales</taxon>
        <taxon>Lysobacteraceae</taxon>
        <taxon>Luteimonas</taxon>
    </lineage>
</organism>
<sequence length="66" mass="6885">MRIASGAASFSGVVDPRDVVGAYVADGEDAGAHRSMRKGAVQLRVTATGAWWQQGGRPDSLVIATR</sequence>
<dbReference type="RefSeq" id="WP_180544379.1">
    <property type="nucleotide sequence ID" value="NZ_JACCJZ010000011.1"/>
</dbReference>
<accession>A0A7Z0QP74</accession>
<dbReference type="EMBL" id="JACCJZ010000011">
    <property type="protein sequence ID" value="NYZ62143.1"/>
    <property type="molecule type" value="Genomic_DNA"/>
</dbReference>
<keyword evidence="2" id="KW-1185">Reference proteome</keyword>
<comment type="caution">
    <text evidence="1">The sequence shown here is derived from an EMBL/GenBank/DDBJ whole genome shotgun (WGS) entry which is preliminary data.</text>
</comment>
<dbReference type="AlphaFoldDB" id="A0A7Z0QP74"/>
<gene>
    <name evidence="1" type="ORF">H0E82_05105</name>
</gene>